<protein>
    <submittedName>
        <fullName evidence="1">Uncharacterized protein</fullName>
    </submittedName>
</protein>
<reference evidence="2" key="1">
    <citation type="journal article" date="2019" name="Int. J. Syst. Evol. Microbiol.">
        <title>The Global Catalogue of Microorganisms (GCM) 10K type strain sequencing project: providing services to taxonomists for standard genome sequencing and annotation.</title>
        <authorList>
            <consortium name="The Broad Institute Genomics Platform"/>
            <consortium name="The Broad Institute Genome Sequencing Center for Infectious Disease"/>
            <person name="Wu L."/>
            <person name="Ma J."/>
        </authorList>
    </citation>
    <scope>NUCLEOTIDE SEQUENCE [LARGE SCALE GENOMIC DNA]</scope>
    <source>
        <strain evidence="2">CGMCC 1.15407</strain>
    </source>
</reference>
<comment type="caution">
    <text evidence="1">The sequence shown here is derived from an EMBL/GenBank/DDBJ whole genome shotgun (WGS) entry which is preliminary data.</text>
</comment>
<dbReference type="Proteomes" id="UP000647339">
    <property type="component" value="Unassembled WGS sequence"/>
</dbReference>
<keyword evidence="2" id="KW-1185">Reference proteome</keyword>
<gene>
    <name evidence="1" type="ORF">GCM10011339_41230</name>
</gene>
<proteinExistence type="predicted"/>
<dbReference type="EMBL" id="BMIU01000029">
    <property type="protein sequence ID" value="GGF48383.1"/>
    <property type="molecule type" value="Genomic_DNA"/>
</dbReference>
<sequence length="196" mass="23255">MLGEEHSFGPVTFHHNLISLWPLSLGHYDQWDYMKLPSLANIKKELQHLTSEELVDLLMETAKFTKDNKQFVYFKVFGRENPQFFQQMVEEELAESFEAANMDHAYFAKKSAQANRRKLNKYLKFTKDKTVQLELIAYFCKALISYKYLEFDHQVIQNLYDLQVSKIQKIVSTLHPDLQFDYQLLVEEVESYSKHV</sequence>
<evidence type="ECO:0000313" key="2">
    <source>
        <dbReference type="Proteomes" id="UP000647339"/>
    </source>
</evidence>
<accession>A0ABQ1VAR7</accession>
<organism evidence="1 2">
    <name type="scientific">Echinicola rosea</name>
    <dbReference type="NCBI Taxonomy" id="1807691"/>
    <lineage>
        <taxon>Bacteria</taxon>
        <taxon>Pseudomonadati</taxon>
        <taxon>Bacteroidota</taxon>
        <taxon>Cytophagia</taxon>
        <taxon>Cytophagales</taxon>
        <taxon>Cyclobacteriaceae</taxon>
        <taxon>Echinicola</taxon>
    </lineage>
</organism>
<name>A0ABQ1VAR7_9BACT</name>
<evidence type="ECO:0000313" key="1">
    <source>
        <dbReference type="EMBL" id="GGF48383.1"/>
    </source>
</evidence>